<evidence type="ECO:0000259" key="1">
    <source>
        <dbReference type="PROSITE" id="PS50943"/>
    </source>
</evidence>
<evidence type="ECO:0000313" key="2">
    <source>
        <dbReference type="EMBL" id="AUO19879.1"/>
    </source>
</evidence>
<feature type="domain" description="HTH cro/C1-type" evidence="1">
    <location>
        <begin position="18"/>
        <end position="72"/>
    </location>
</feature>
<dbReference type="Pfam" id="PF12844">
    <property type="entry name" value="HTH_19"/>
    <property type="match status" value="1"/>
</dbReference>
<gene>
    <name evidence="2" type="ORF">B9O19_01725</name>
</gene>
<sequence length="97" mass="11223">MNNIEMEKIVKSTFGGLLYEIRSEYEISQEVMAEICRISCRQYANLENGRCVPTVLNFINILKIFDVKIDDFVDKLIANGYVVPDMDPNREMDIVNI</sequence>
<reference evidence="2 3" key="1">
    <citation type="submission" date="2017-04" db="EMBL/GenBank/DDBJ databases">
        <title>Monoglobus pectinilyticus 14 draft genome.</title>
        <authorList>
            <person name="Kim C."/>
            <person name="Rosendale D.I."/>
            <person name="Kelly W.J."/>
            <person name="Tannock G.W."/>
            <person name="Patchett M.L."/>
            <person name="Jordens J.Z."/>
        </authorList>
    </citation>
    <scope>NUCLEOTIDE SEQUENCE [LARGE SCALE GENOMIC DNA]</scope>
    <source>
        <strain evidence="2 3">14</strain>
    </source>
</reference>
<dbReference type="EMBL" id="CP020991">
    <property type="protein sequence ID" value="AUO19879.1"/>
    <property type="molecule type" value="Genomic_DNA"/>
</dbReference>
<dbReference type="SUPFAM" id="SSF47413">
    <property type="entry name" value="lambda repressor-like DNA-binding domains"/>
    <property type="match status" value="1"/>
</dbReference>
<dbReference type="InterPro" id="IPR010982">
    <property type="entry name" value="Lambda_DNA-bd_dom_sf"/>
</dbReference>
<dbReference type="CDD" id="cd00093">
    <property type="entry name" value="HTH_XRE"/>
    <property type="match status" value="1"/>
</dbReference>
<protein>
    <submittedName>
        <fullName evidence="2">Transcriptional regulator</fullName>
    </submittedName>
</protein>
<dbReference type="InterPro" id="IPR001387">
    <property type="entry name" value="Cro/C1-type_HTH"/>
</dbReference>
<dbReference type="GO" id="GO:0003677">
    <property type="term" value="F:DNA binding"/>
    <property type="evidence" value="ECO:0007669"/>
    <property type="project" value="InterPro"/>
</dbReference>
<dbReference type="PROSITE" id="PS50943">
    <property type="entry name" value="HTH_CROC1"/>
    <property type="match status" value="1"/>
</dbReference>
<dbReference type="SMART" id="SM00530">
    <property type="entry name" value="HTH_XRE"/>
    <property type="match status" value="1"/>
</dbReference>
<dbReference type="OrthoDB" id="1692255at2"/>
<keyword evidence="3" id="KW-1185">Reference proteome</keyword>
<organism evidence="2 3">
    <name type="scientific">Monoglobus pectinilyticus</name>
    <dbReference type="NCBI Taxonomy" id="1981510"/>
    <lineage>
        <taxon>Bacteria</taxon>
        <taxon>Bacillati</taxon>
        <taxon>Bacillota</taxon>
        <taxon>Clostridia</taxon>
        <taxon>Monoglobales</taxon>
        <taxon>Monoglobaceae</taxon>
        <taxon>Monoglobus</taxon>
    </lineage>
</organism>
<name>A0A2K9P4X2_9FIRM</name>
<evidence type="ECO:0000313" key="3">
    <source>
        <dbReference type="Proteomes" id="UP000235589"/>
    </source>
</evidence>
<dbReference type="RefSeq" id="WP_102366044.1">
    <property type="nucleotide sequence ID" value="NZ_CP020991.1"/>
</dbReference>
<proteinExistence type="predicted"/>
<dbReference type="KEGG" id="mpec:B9O19_01725"/>
<dbReference type="Gene3D" id="1.10.260.40">
    <property type="entry name" value="lambda repressor-like DNA-binding domains"/>
    <property type="match status" value="1"/>
</dbReference>
<dbReference type="GeneID" id="98063112"/>
<dbReference type="AlphaFoldDB" id="A0A2K9P4X2"/>
<accession>A0A2K9P4X2</accession>
<dbReference type="Proteomes" id="UP000235589">
    <property type="component" value="Chromosome"/>
</dbReference>